<dbReference type="EMBL" id="RDQH01000328">
    <property type="protein sequence ID" value="RXI06348.1"/>
    <property type="molecule type" value="Genomic_DNA"/>
</dbReference>
<evidence type="ECO:0000256" key="6">
    <source>
        <dbReference type="ARBA" id="ARBA00023242"/>
    </source>
</evidence>
<dbReference type="GO" id="GO:0003677">
    <property type="term" value="F:DNA binding"/>
    <property type="evidence" value="ECO:0007669"/>
    <property type="project" value="UniProtKB-KW"/>
</dbReference>
<dbReference type="Proteomes" id="UP000290289">
    <property type="component" value="Chromosome 2"/>
</dbReference>
<dbReference type="PANTHER" id="PTHR46373">
    <property type="entry name" value="PROTEIN RKD4"/>
    <property type="match status" value="1"/>
</dbReference>
<dbReference type="PANTHER" id="PTHR46373:SF12">
    <property type="entry name" value="PROTEIN RKD5"/>
    <property type="match status" value="1"/>
</dbReference>
<dbReference type="AlphaFoldDB" id="A0A498KFD7"/>
<keyword evidence="10" id="KW-1185">Reference proteome</keyword>
<dbReference type="STRING" id="3750.A0A498KFD7"/>
<feature type="compositionally biased region" description="Polar residues" evidence="7">
    <location>
        <begin position="185"/>
        <end position="194"/>
    </location>
</feature>
<evidence type="ECO:0000256" key="1">
    <source>
        <dbReference type="ARBA" id="ARBA00004049"/>
    </source>
</evidence>
<feature type="region of interest" description="Disordered" evidence="7">
    <location>
        <begin position="153"/>
        <end position="216"/>
    </location>
</feature>
<keyword evidence="6" id="KW-0539">Nucleus</keyword>
<gene>
    <name evidence="9" type="ORF">DVH24_018390</name>
</gene>
<dbReference type="InterPro" id="IPR044607">
    <property type="entry name" value="RKD-like"/>
</dbReference>
<sequence>MDSCDCDCEPHLLRSLLVFKNTINHELIRSLHVYGLDEGKRNEVEREFVFRENGLYVELPAEPLLRLMKFPASQVLQGHVNGCWVCILAFHENSPPDFTCIPSILSVSRYPFRGSTVEFDVHPLRNPKLKTIPKLSNDLQIIFELSCKTDDKKSLQRSRQETSQVSNDSHHKSRRLPIPDLDLNSLPSPITMSDSSEDQESGRSSPGITEKKKRAPSGRIANIALSDLAKYFDLPIVEASRNLNVGLTVLKKKCREFGIPRWPHRKIKSLDSLIRDLQEETEIQQKENKAAALAVLKRQRMLERERESIERRPFLEMKTETKRFRQDVFKRRHRARALRSQGLSTSSN</sequence>
<feature type="domain" description="RWP-RK" evidence="8">
    <location>
        <begin position="205"/>
        <end position="290"/>
    </location>
</feature>
<organism evidence="9 10">
    <name type="scientific">Malus domestica</name>
    <name type="common">Apple</name>
    <name type="synonym">Pyrus malus</name>
    <dbReference type="NCBI Taxonomy" id="3750"/>
    <lineage>
        <taxon>Eukaryota</taxon>
        <taxon>Viridiplantae</taxon>
        <taxon>Streptophyta</taxon>
        <taxon>Embryophyta</taxon>
        <taxon>Tracheophyta</taxon>
        <taxon>Spermatophyta</taxon>
        <taxon>Magnoliopsida</taxon>
        <taxon>eudicotyledons</taxon>
        <taxon>Gunneridae</taxon>
        <taxon>Pentapetalae</taxon>
        <taxon>rosids</taxon>
        <taxon>fabids</taxon>
        <taxon>Rosales</taxon>
        <taxon>Rosaceae</taxon>
        <taxon>Amygdaloideae</taxon>
        <taxon>Maleae</taxon>
        <taxon>Malus</taxon>
    </lineage>
</organism>
<reference evidence="9 10" key="1">
    <citation type="submission" date="2018-10" db="EMBL/GenBank/DDBJ databases">
        <title>A high-quality apple genome assembly.</title>
        <authorList>
            <person name="Hu J."/>
        </authorList>
    </citation>
    <scope>NUCLEOTIDE SEQUENCE [LARGE SCALE GENOMIC DNA]</scope>
    <source>
        <strain evidence="10">cv. HFTH1</strain>
        <tissue evidence="9">Young leaf</tissue>
    </source>
</reference>
<dbReference type="Pfam" id="PF02042">
    <property type="entry name" value="RWP-RK"/>
    <property type="match status" value="1"/>
</dbReference>
<evidence type="ECO:0000313" key="9">
    <source>
        <dbReference type="EMBL" id="RXI06348.1"/>
    </source>
</evidence>
<evidence type="ECO:0000256" key="5">
    <source>
        <dbReference type="ARBA" id="ARBA00023163"/>
    </source>
</evidence>
<evidence type="ECO:0000259" key="8">
    <source>
        <dbReference type="PROSITE" id="PS51519"/>
    </source>
</evidence>
<keyword evidence="3" id="KW-0175">Coiled coil</keyword>
<proteinExistence type="predicted"/>
<comment type="caution">
    <text evidence="9">The sequence shown here is derived from an EMBL/GenBank/DDBJ whole genome shotgun (WGS) entry which is preliminary data.</text>
</comment>
<evidence type="ECO:0000256" key="2">
    <source>
        <dbReference type="ARBA" id="ARBA00023015"/>
    </source>
</evidence>
<evidence type="ECO:0000256" key="4">
    <source>
        <dbReference type="ARBA" id="ARBA00023125"/>
    </source>
</evidence>
<accession>A0A498KFD7</accession>
<evidence type="ECO:0000313" key="10">
    <source>
        <dbReference type="Proteomes" id="UP000290289"/>
    </source>
</evidence>
<evidence type="ECO:0000256" key="7">
    <source>
        <dbReference type="SAM" id="MobiDB-lite"/>
    </source>
</evidence>
<dbReference type="InterPro" id="IPR003035">
    <property type="entry name" value="RWP-RK_dom"/>
</dbReference>
<dbReference type="GO" id="GO:0003700">
    <property type="term" value="F:DNA-binding transcription factor activity"/>
    <property type="evidence" value="ECO:0007669"/>
    <property type="project" value="InterPro"/>
</dbReference>
<evidence type="ECO:0000256" key="3">
    <source>
        <dbReference type="ARBA" id="ARBA00023054"/>
    </source>
</evidence>
<comment type="function">
    <text evidence="1">Putative transcription factor.</text>
</comment>
<name>A0A498KFD7_MALDO</name>
<protein>
    <recommendedName>
        <fullName evidence="8">RWP-RK domain-containing protein</fullName>
    </recommendedName>
</protein>
<keyword evidence="5" id="KW-0804">Transcription</keyword>
<dbReference type="PROSITE" id="PS51519">
    <property type="entry name" value="RWP_RK"/>
    <property type="match status" value="1"/>
</dbReference>
<keyword evidence="4" id="KW-0238">DNA-binding</keyword>
<keyword evidence="2" id="KW-0805">Transcription regulation</keyword>